<reference evidence="6" key="1">
    <citation type="submission" date="2022-10" db="EMBL/GenBank/DDBJ databases">
        <title>The WGS of Solirubrobacter sp. CPCC 204708.</title>
        <authorList>
            <person name="Jiang Z."/>
        </authorList>
    </citation>
    <scope>NUCLEOTIDE SEQUENCE</scope>
    <source>
        <strain evidence="6">CPCC 204708</strain>
    </source>
</reference>
<dbReference type="SUPFAM" id="SSF46689">
    <property type="entry name" value="Homeodomain-like"/>
    <property type="match status" value="1"/>
</dbReference>
<dbReference type="EMBL" id="JAPCID010000080">
    <property type="protein sequence ID" value="MDA0142264.1"/>
    <property type="molecule type" value="Genomic_DNA"/>
</dbReference>
<evidence type="ECO:0000256" key="1">
    <source>
        <dbReference type="ARBA" id="ARBA00023015"/>
    </source>
</evidence>
<feature type="domain" description="HTH tetR-type" evidence="5">
    <location>
        <begin position="13"/>
        <end position="73"/>
    </location>
</feature>
<gene>
    <name evidence="6" type="ORF">OJ962_32575</name>
</gene>
<dbReference type="PROSITE" id="PS50977">
    <property type="entry name" value="HTH_TETR_2"/>
    <property type="match status" value="1"/>
</dbReference>
<name>A0ABT4RUL5_9ACTN</name>
<comment type="caution">
    <text evidence="6">The sequence shown here is derived from an EMBL/GenBank/DDBJ whole genome shotgun (WGS) entry which is preliminary data.</text>
</comment>
<keyword evidence="7" id="KW-1185">Reference proteome</keyword>
<dbReference type="PRINTS" id="PR00455">
    <property type="entry name" value="HTHTETR"/>
</dbReference>
<protein>
    <submittedName>
        <fullName evidence="6">TetR/AcrR family transcriptional regulator</fullName>
    </submittedName>
</protein>
<evidence type="ECO:0000313" key="7">
    <source>
        <dbReference type="Proteomes" id="UP001147700"/>
    </source>
</evidence>
<dbReference type="InterPro" id="IPR009057">
    <property type="entry name" value="Homeodomain-like_sf"/>
</dbReference>
<evidence type="ECO:0000256" key="3">
    <source>
        <dbReference type="ARBA" id="ARBA00023163"/>
    </source>
</evidence>
<dbReference type="PANTHER" id="PTHR30055:SF148">
    <property type="entry name" value="TETR-FAMILY TRANSCRIPTIONAL REGULATOR"/>
    <property type="match status" value="1"/>
</dbReference>
<keyword evidence="1" id="KW-0805">Transcription regulation</keyword>
<dbReference type="Gene3D" id="1.10.357.10">
    <property type="entry name" value="Tetracycline Repressor, domain 2"/>
    <property type="match status" value="1"/>
</dbReference>
<dbReference type="Gene3D" id="1.10.10.60">
    <property type="entry name" value="Homeodomain-like"/>
    <property type="match status" value="1"/>
</dbReference>
<keyword evidence="3" id="KW-0804">Transcription</keyword>
<sequence>MPDHAPDPLRRNERSRQAILDASIALIGELGYDKVSIEAIARRAGVGKQTIYRWWSSKGAVVLEAATHSLDPVVSFPDTGDFAADLRTQLRGILKLIANTGFGSAYRGLIAAGQSDPELLSALFDQIIEPNVQAFGRRAALAQERGELRDDADVQALRDVVYGFVEYRLIHAMPIKPRHIDALLKIAFDGVR</sequence>
<dbReference type="SUPFAM" id="SSF48498">
    <property type="entry name" value="Tetracyclin repressor-like, C-terminal domain"/>
    <property type="match status" value="1"/>
</dbReference>
<evidence type="ECO:0000259" key="5">
    <source>
        <dbReference type="PROSITE" id="PS50977"/>
    </source>
</evidence>
<evidence type="ECO:0000256" key="2">
    <source>
        <dbReference type="ARBA" id="ARBA00023125"/>
    </source>
</evidence>
<dbReference type="Pfam" id="PF16859">
    <property type="entry name" value="TetR_C_11"/>
    <property type="match status" value="1"/>
</dbReference>
<dbReference type="InterPro" id="IPR011075">
    <property type="entry name" value="TetR_C"/>
</dbReference>
<dbReference type="InterPro" id="IPR050109">
    <property type="entry name" value="HTH-type_TetR-like_transc_reg"/>
</dbReference>
<dbReference type="InterPro" id="IPR036271">
    <property type="entry name" value="Tet_transcr_reg_TetR-rel_C_sf"/>
</dbReference>
<evidence type="ECO:0000256" key="4">
    <source>
        <dbReference type="PROSITE-ProRule" id="PRU00335"/>
    </source>
</evidence>
<keyword evidence="2 4" id="KW-0238">DNA-binding</keyword>
<dbReference type="Proteomes" id="UP001147700">
    <property type="component" value="Unassembled WGS sequence"/>
</dbReference>
<evidence type="ECO:0000313" key="6">
    <source>
        <dbReference type="EMBL" id="MDA0142264.1"/>
    </source>
</evidence>
<feature type="DNA-binding region" description="H-T-H motif" evidence="4">
    <location>
        <begin position="36"/>
        <end position="55"/>
    </location>
</feature>
<accession>A0ABT4RUL5</accession>
<organism evidence="6 7">
    <name type="scientific">Solirubrobacter deserti</name>
    <dbReference type="NCBI Taxonomy" id="2282478"/>
    <lineage>
        <taxon>Bacteria</taxon>
        <taxon>Bacillati</taxon>
        <taxon>Actinomycetota</taxon>
        <taxon>Thermoleophilia</taxon>
        <taxon>Solirubrobacterales</taxon>
        <taxon>Solirubrobacteraceae</taxon>
        <taxon>Solirubrobacter</taxon>
    </lineage>
</organism>
<dbReference type="Pfam" id="PF00440">
    <property type="entry name" value="TetR_N"/>
    <property type="match status" value="1"/>
</dbReference>
<dbReference type="RefSeq" id="WP_202958615.1">
    <property type="nucleotide sequence ID" value="NZ_JAPCID010000080.1"/>
</dbReference>
<dbReference type="PANTHER" id="PTHR30055">
    <property type="entry name" value="HTH-TYPE TRANSCRIPTIONAL REGULATOR RUTR"/>
    <property type="match status" value="1"/>
</dbReference>
<dbReference type="InterPro" id="IPR001647">
    <property type="entry name" value="HTH_TetR"/>
</dbReference>
<proteinExistence type="predicted"/>